<feature type="compositionally biased region" description="Basic and acidic residues" evidence="1">
    <location>
        <begin position="92"/>
        <end position="103"/>
    </location>
</feature>
<sequence length="190" mass="21869">MATKQRSEADHPNAVQVDRIYDETLNRENKTRAEWEDQWGYMRKKPVETPFNTGELQKVKYYDPKGAKNGMSGWTVKDVPITLQKEAMERKVLENSDPLIERYFRRKASTQTGDDGNASDVSNDSDYEPPPRIPTKAELDRKSRLSHAPSGTTRMLERNQKYSVEQQNSLKRIEASRIHSVRTATGGFTY</sequence>
<dbReference type="EMBL" id="HBIB01048017">
    <property type="protein sequence ID" value="CAE0269237.1"/>
    <property type="molecule type" value="Transcribed_RNA"/>
</dbReference>
<feature type="region of interest" description="Disordered" evidence="1">
    <location>
        <begin position="1"/>
        <end position="22"/>
    </location>
</feature>
<feature type="region of interest" description="Disordered" evidence="1">
    <location>
        <begin position="92"/>
        <end position="169"/>
    </location>
</feature>
<gene>
    <name evidence="2" type="ORF">PBIL07802_LOCUS31590</name>
</gene>
<evidence type="ECO:0000313" key="2">
    <source>
        <dbReference type="EMBL" id="CAE0269237.1"/>
    </source>
</evidence>
<evidence type="ECO:0000256" key="1">
    <source>
        <dbReference type="SAM" id="MobiDB-lite"/>
    </source>
</evidence>
<protein>
    <submittedName>
        <fullName evidence="2">Uncharacterized protein</fullName>
    </submittedName>
</protein>
<feature type="compositionally biased region" description="Polar residues" evidence="1">
    <location>
        <begin position="109"/>
        <end position="124"/>
    </location>
</feature>
<organism evidence="2">
    <name type="scientific">Palpitomonas bilix</name>
    <dbReference type="NCBI Taxonomy" id="652834"/>
    <lineage>
        <taxon>Eukaryota</taxon>
        <taxon>Eukaryota incertae sedis</taxon>
    </lineage>
</organism>
<proteinExistence type="predicted"/>
<reference evidence="2" key="1">
    <citation type="submission" date="2021-01" db="EMBL/GenBank/DDBJ databases">
        <authorList>
            <person name="Corre E."/>
            <person name="Pelletier E."/>
            <person name="Niang G."/>
            <person name="Scheremetjew M."/>
            <person name="Finn R."/>
            <person name="Kale V."/>
            <person name="Holt S."/>
            <person name="Cochrane G."/>
            <person name="Meng A."/>
            <person name="Brown T."/>
            <person name="Cohen L."/>
        </authorList>
    </citation>
    <scope>NUCLEOTIDE SEQUENCE</scope>
    <source>
        <strain evidence="2">NIES-2562</strain>
    </source>
</reference>
<accession>A0A7S3LXA6</accession>
<feature type="compositionally biased region" description="Basic and acidic residues" evidence="1">
    <location>
        <begin position="1"/>
        <end position="11"/>
    </location>
</feature>
<dbReference type="AlphaFoldDB" id="A0A7S3LXA6"/>
<name>A0A7S3LXA6_9EUKA</name>